<organism evidence="2 3">
    <name type="scientific">Naumannella cuiyingiana</name>
    <dbReference type="NCBI Taxonomy" id="1347891"/>
    <lineage>
        <taxon>Bacteria</taxon>
        <taxon>Bacillati</taxon>
        <taxon>Actinomycetota</taxon>
        <taxon>Actinomycetes</taxon>
        <taxon>Propionibacteriales</taxon>
        <taxon>Propionibacteriaceae</taxon>
        <taxon>Naumannella</taxon>
    </lineage>
</organism>
<dbReference type="PANTHER" id="PTHR30605:SF0">
    <property type="entry name" value="ANHYDRO-N-ACETYLMURAMIC ACID KINASE"/>
    <property type="match status" value="1"/>
</dbReference>
<dbReference type="GO" id="GO:0016773">
    <property type="term" value="F:phosphotransferase activity, alcohol group as acceptor"/>
    <property type="evidence" value="ECO:0007669"/>
    <property type="project" value="UniProtKB-UniRule"/>
</dbReference>
<dbReference type="GO" id="GO:0006040">
    <property type="term" value="P:amino sugar metabolic process"/>
    <property type="evidence" value="ECO:0007669"/>
    <property type="project" value="InterPro"/>
</dbReference>
<comment type="similarity">
    <text evidence="1">Belongs to the anhydro-N-acetylmuramic acid kinase family.</text>
</comment>
<dbReference type="Gene3D" id="3.30.420.40">
    <property type="match status" value="2"/>
</dbReference>
<proteinExistence type="inferred from homology"/>
<reference evidence="2 3" key="1">
    <citation type="submission" date="2020-07" db="EMBL/GenBank/DDBJ databases">
        <title>Sequencing the genomes of 1000 actinobacteria strains.</title>
        <authorList>
            <person name="Klenk H.-P."/>
        </authorList>
    </citation>
    <scope>NUCLEOTIDE SEQUENCE [LARGE SCALE GENOMIC DNA]</scope>
    <source>
        <strain evidence="2 3">DSM 103164</strain>
    </source>
</reference>
<comment type="catalytic activity">
    <reaction evidence="1">
        <text>1,6-anhydro-N-acetyl-beta-muramate + ATP + H2O = N-acetyl-D-muramate 6-phosphate + ADP + H(+)</text>
        <dbReference type="Rhea" id="RHEA:24952"/>
        <dbReference type="ChEBI" id="CHEBI:15377"/>
        <dbReference type="ChEBI" id="CHEBI:15378"/>
        <dbReference type="ChEBI" id="CHEBI:30616"/>
        <dbReference type="ChEBI" id="CHEBI:58690"/>
        <dbReference type="ChEBI" id="CHEBI:58722"/>
        <dbReference type="ChEBI" id="CHEBI:456216"/>
        <dbReference type="EC" id="2.7.1.170"/>
    </reaction>
</comment>
<dbReference type="Pfam" id="PF03702">
    <property type="entry name" value="AnmK"/>
    <property type="match status" value="1"/>
</dbReference>
<dbReference type="NCBIfam" id="NF007146">
    <property type="entry name" value="PRK09585.2-6"/>
    <property type="match status" value="1"/>
</dbReference>
<dbReference type="InterPro" id="IPR043129">
    <property type="entry name" value="ATPase_NBD"/>
</dbReference>
<dbReference type="RefSeq" id="WP_246292558.1">
    <property type="nucleotide sequence ID" value="NZ_JACBZS010000001.1"/>
</dbReference>
<dbReference type="EMBL" id="JACBZS010000001">
    <property type="protein sequence ID" value="NYI70558.1"/>
    <property type="molecule type" value="Genomic_DNA"/>
</dbReference>
<gene>
    <name evidence="1" type="primary">anmK</name>
    <name evidence="2" type="ORF">GGQ54_001118</name>
</gene>
<dbReference type="GO" id="GO:0005524">
    <property type="term" value="F:ATP binding"/>
    <property type="evidence" value="ECO:0007669"/>
    <property type="project" value="UniProtKB-UniRule"/>
</dbReference>
<dbReference type="Proteomes" id="UP000527616">
    <property type="component" value="Unassembled WGS sequence"/>
</dbReference>
<dbReference type="AlphaFoldDB" id="A0A7Z0D859"/>
<dbReference type="GO" id="GO:0009254">
    <property type="term" value="P:peptidoglycan turnover"/>
    <property type="evidence" value="ECO:0007669"/>
    <property type="project" value="UniProtKB-UniRule"/>
</dbReference>
<keyword evidence="1" id="KW-0547">Nucleotide-binding</keyword>
<comment type="pathway">
    <text evidence="1">Amino-sugar metabolism; 1,6-anhydro-N-acetylmuramate degradation.</text>
</comment>
<name>A0A7Z0D859_9ACTN</name>
<dbReference type="UniPathway" id="UPA00343"/>
<dbReference type="HAMAP" id="MF_01270">
    <property type="entry name" value="AnhMurNAc_kinase"/>
    <property type="match status" value="1"/>
</dbReference>
<dbReference type="UniPathway" id="UPA00544"/>
<dbReference type="GO" id="GO:0016301">
    <property type="term" value="F:kinase activity"/>
    <property type="evidence" value="ECO:0007669"/>
    <property type="project" value="UniProtKB-KW"/>
</dbReference>
<comment type="pathway">
    <text evidence="1">Cell wall biogenesis; peptidoglycan recycling.</text>
</comment>
<keyword evidence="3" id="KW-1185">Reference proteome</keyword>
<dbReference type="InterPro" id="IPR005338">
    <property type="entry name" value="Anhydro_N_Ac-Mur_kinase"/>
</dbReference>
<evidence type="ECO:0000256" key="1">
    <source>
        <dbReference type="HAMAP-Rule" id="MF_01270"/>
    </source>
</evidence>
<dbReference type="EC" id="2.7.1.170" evidence="1"/>
<keyword evidence="1" id="KW-0119">Carbohydrate metabolism</keyword>
<comment type="function">
    <text evidence="1">Catalyzes the specific phosphorylation of 1,6-anhydro-N-acetylmuramic acid (anhMurNAc) with the simultaneous cleavage of the 1,6-anhydro ring, generating MurNAc-6-P. Is required for the utilization of anhMurNAc either imported from the medium or derived from its own cell wall murein, and thus plays a role in cell wall recycling.</text>
</comment>
<evidence type="ECO:0000313" key="2">
    <source>
        <dbReference type="EMBL" id="NYI70558.1"/>
    </source>
</evidence>
<dbReference type="PANTHER" id="PTHR30605">
    <property type="entry name" value="ANHYDRO-N-ACETYLMURAMIC ACID KINASE"/>
    <property type="match status" value="1"/>
</dbReference>
<keyword evidence="1" id="KW-0067">ATP-binding</keyword>
<comment type="caution">
    <text evidence="2">The sequence shown here is derived from an EMBL/GenBank/DDBJ whole genome shotgun (WGS) entry which is preliminary data.</text>
</comment>
<keyword evidence="1 2" id="KW-0418">Kinase</keyword>
<protein>
    <recommendedName>
        <fullName evidence="1">Anhydro-N-acetylmuramic acid kinase</fullName>
        <ecNumber evidence="1">2.7.1.170</ecNumber>
    </recommendedName>
    <alternativeName>
        <fullName evidence="1">AnhMurNAc kinase</fullName>
    </alternativeName>
</protein>
<accession>A0A7Z0D859</accession>
<evidence type="ECO:0000313" key="3">
    <source>
        <dbReference type="Proteomes" id="UP000527616"/>
    </source>
</evidence>
<dbReference type="SUPFAM" id="SSF53067">
    <property type="entry name" value="Actin-like ATPase domain"/>
    <property type="match status" value="1"/>
</dbReference>
<feature type="binding site" evidence="1">
    <location>
        <begin position="12"/>
        <end position="19"/>
    </location>
    <ligand>
        <name>ATP</name>
        <dbReference type="ChEBI" id="CHEBI:30616"/>
    </ligand>
</feature>
<dbReference type="GO" id="GO:0097175">
    <property type="term" value="P:1,6-anhydro-N-acetyl-beta-muramic acid catabolic process"/>
    <property type="evidence" value="ECO:0007669"/>
    <property type="project" value="UniProtKB-UniRule"/>
</dbReference>
<sequence>MARLRVIGLMSGTSFDGIDAAAAEIELVERTLRIRPLGMITDHYPDEVCQLLRAALPPGRIELAQVNRLTTEIGRSFAALAERAVATLCAGRADLVASHGQTVHHWVEDGAARGSLQLGQPAWIAARTGLPVVSDFRSADVAAGGQGAPLVALFDGWWLRSPAFAELGARPAALNLGGIANLTVATDPPVAFDSGPANAWLDAIMQRDGGADFDDGGQTAAAGRVREALLADLAADPYYARRPPKSTGKEHFNLARLDAAVAAHRPIALPDLMATLVELTARTVAEAAADQGVTGLVVSGGGARNPVLMGRIAALSRPAPVRSSEAYGLPVSAKEALAFAVLGWLTAHHLPGAVPSTTGASRASVLGSITPGQAPLSVMPLSALPDRLELLAA</sequence>
<keyword evidence="1 2" id="KW-0808">Transferase</keyword>